<dbReference type="Pfam" id="PF07963">
    <property type="entry name" value="N_methyl"/>
    <property type="match status" value="1"/>
</dbReference>
<proteinExistence type="predicted"/>
<reference evidence="2 3" key="1">
    <citation type="submission" date="2018-07" db="EMBL/GenBank/DDBJ databases">
        <title>Genomic Encyclopedia of Type Strains, Phase IV (KMG-IV): sequencing the most valuable type-strain genomes for metagenomic binning, comparative biology and taxonomic classification.</title>
        <authorList>
            <person name="Goeker M."/>
        </authorList>
    </citation>
    <scope>NUCLEOTIDE SEQUENCE [LARGE SCALE GENOMIC DNA]</scope>
    <source>
        <strain evidence="2 3">DSM 21352</strain>
    </source>
</reference>
<keyword evidence="1" id="KW-1133">Transmembrane helix</keyword>
<sequence length="141" mass="14864">MPRHTDRAAPSRGPRQAGVALIEVLVSILLFSIALLGLIGLQAQATSLSLEADYRSRAALLADEIAAQVWMKKTVALDSDAITSWKNKVASSASLLPSGTGGFDRVGSTNAVDITITWKPPSRSSTDAASSFRTRVTVPSL</sequence>
<dbReference type="OrthoDB" id="193195at2"/>
<dbReference type="RefSeq" id="WP_114803851.1">
    <property type="nucleotide sequence ID" value="NZ_QQAV01000008.1"/>
</dbReference>
<evidence type="ECO:0000313" key="3">
    <source>
        <dbReference type="Proteomes" id="UP000255265"/>
    </source>
</evidence>
<evidence type="ECO:0000256" key="1">
    <source>
        <dbReference type="SAM" id="Phobius"/>
    </source>
</evidence>
<keyword evidence="3" id="KW-1185">Reference proteome</keyword>
<evidence type="ECO:0000313" key="2">
    <source>
        <dbReference type="EMBL" id="RDI21926.1"/>
    </source>
</evidence>
<keyword evidence="1" id="KW-0472">Membrane</keyword>
<organism evidence="2 3">
    <name type="scientific">Pseudacidovorax intermedius</name>
    <dbReference type="NCBI Taxonomy" id="433924"/>
    <lineage>
        <taxon>Bacteria</taxon>
        <taxon>Pseudomonadati</taxon>
        <taxon>Pseudomonadota</taxon>
        <taxon>Betaproteobacteria</taxon>
        <taxon>Burkholderiales</taxon>
        <taxon>Comamonadaceae</taxon>
        <taxon>Pseudacidovorax</taxon>
    </lineage>
</organism>
<accession>A0A370FBE2</accession>
<dbReference type="EMBL" id="QQAV01000008">
    <property type="protein sequence ID" value="RDI21926.1"/>
    <property type="molecule type" value="Genomic_DNA"/>
</dbReference>
<dbReference type="Proteomes" id="UP000255265">
    <property type="component" value="Unassembled WGS sequence"/>
</dbReference>
<protein>
    <submittedName>
        <fullName evidence="2">Type IV pilus assembly protein PilV</fullName>
    </submittedName>
</protein>
<comment type="caution">
    <text evidence="2">The sequence shown here is derived from an EMBL/GenBank/DDBJ whole genome shotgun (WGS) entry which is preliminary data.</text>
</comment>
<name>A0A370FBE2_9BURK</name>
<gene>
    <name evidence="2" type="ORF">DFR41_10850</name>
</gene>
<feature type="transmembrane region" description="Helical" evidence="1">
    <location>
        <begin position="20"/>
        <end position="41"/>
    </location>
</feature>
<dbReference type="AlphaFoldDB" id="A0A370FBE2"/>
<dbReference type="InterPro" id="IPR012902">
    <property type="entry name" value="N_methyl_site"/>
</dbReference>
<keyword evidence="1" id="KW-0812">Transmembrane</keyword>